<dbReference type="InterPro" id="IPR036653">
    <property type="entry name" value="CinA-like_C"/>
</dbReference>
<reference evidence="3" key="1">
    <citation type="submission" date="2016-10" db="EMBL/GenBank/DDBJ databases">
        <authorList>
            <person name="Varghese N."/>
            <person name="Submissions S."/>
        </authorList>
    </citation>
    <scope>NUCLEOTIDE SEQUENCE [LARGE SCALE GENOMIC DNA]</scope>
    <source>
        <strain evidence="3">DSM 17038</strain>
    </source>
</reference>
<evidence type="ECO:0000259" key="1">
    <source>
        <dbReference type="Pfam" id="PF02464"/>
    </source>
</evidence>
<dbReference type="Gene3D" id="3.90.950.20">
    <property type="entry name" value="CinA-like"/>
    <property type="match status" value="1"/>
</dbReference>
<protein>
    <submittedName>
        <fullName evidence="2">Nicotinamide-nucleotide amidase</fullName>
    </submittedName>
</protein>
<organism evidence="2 3">
    <name type="scientific">Desulfotruncus arcticus DSM 17038</name>
    <dbReference type="NCBI Taxonomy" id="1121424"/>
    <lineage>
        <taxon>Bacteria</taxon>
        <taxon>Bacillati</taxon>
        <taxon>Bacillota</taxon>
        <taxon>Clostridia</taxon>
        <taxon>Eubacteriales</taxon>
        <taxon>Desulfallaceae</taxon>
        <taxon>Desulfotruncus</taxon>
    </lineage>
</organism>
<keyword evidence="3" id="KW-1185">Reference proteome</keyword>
<name>A0A1I2S6Q9_9FIRM</name>
<dbReference type="SUPFAM" id="SSF142433">
    <property type="entry name" value="CinA-like"/>
    <property type="match status" value="1"/>
</dbReference>
<dbReference type="Proteomes" id="UP000199337">
    <property type="component" value="Unassembled WGS sequence"/>
</dbReference>
<dbReference type="Pfam" id="PF02464">
    <property type="entry name" value="CinA"/>
    <property type="match status" value="1"/>
</dbReference>
<evidence type="ECO:0000313" key="3">
    <source>
        <dbReference type="Proteomes" id="UP000199337"/>
    </source>
</evidence>
<evidence type="ECO:0000313" key="2">
    <source>
        <dbReference type="EMBL" id="SFG48584.1"/>
    </source>
</evidence>
<gene>
    <name evidence="2" type="ORF">SAMN05660649_01799</name>
</gene>
<accession>A0A1I2S6Q9</accession>
<proteinExistence type="predicted"/>
<dbReference type="OrthoDB" id="9801454at2"/>
<dbReference type="STRING" id="341036.SAMN05660649_01799"/>
<dbReference type="AlphaFoldDB" id="A0A1I2S6Q9"/>
<dbReference type="InterPro" id="IPR008136">
    <property type="entry name" value="CinA_C"/>
</dbReference>
<dbReference type="EMBL" id="FOOX01000005">
    <property type="protein sequence ID" value="SFG48584.1"/>
    <property type="molecule type" value="Genomic_DNA"/>
</dbReference>
<feature type="domain" description="CinA C-terminal" evidence="1">
    <location>
        <begin position="18"/>
        <end position="169"/>
    </location>
</feature>
<dbReference type="NCBIfam" id="TIGR00199">
    <property type="entry name" value="PncC_domain"/>
    <property type="match status" value="1"/>
</dbReference>
<sequence>MAYCSNDITGRDEDGEVLEDMVGKLLLAKGMTVTLAESCTGGLVMKRLSDIPGSSEYFLGGIVSYSNEIKIDLLGVAKEIIAEFGAVSEQTARSMASGIKKLTDSSIGVGITGIAGPGGGTPQKPVGLVYIALAAANQVRCEKFNFTGDRNRVRLEAADAALNMIRQYMLGL</sequence>